<evidence type="ECO:0000313" key="3">
    <source>
        <dbReference type="EMBL" id="CAH0416691.1"/>
    </source>
</evidence>
<dbReference type="InterPro" id="IPR050300">
    <property type="entry name" value="GDXG_lipolytic_enzyme"/>
</dbReference>
<gene>
    <name evidence="3" type="primary">mlhB</name>
    <name evidence="3" type="ORF">WFA24289_01002</name>
</gene>
<accession>A0ABM8Z626</accession>
<sequence length="327" mass="36952">MKYKFGALLLATIGAGYAYNKYQAYKEHQSQSSLLISDAIKLLKTFPPIKSVADYQKLYQASEQPYELPKNIQLQFGFKARPDNTDIIELNEFNDDNERIIFYVHGGAYWMQPIYFHYAMLHHLAKELNARIVMPIYPKAPAHHAPEVHDMILDSYKQLLAEEGVKPENITFMGDSAGGGFQLAFMQKLRDLDADLLPRRAILLSPWLDVTMTNPAIDAIQPLDPMLNANQVRFQGEKYAGPLAPTDPLVSPIYGDSSNLPPIDVFTGTHDILFADAKHFKELALDHDWDVTTHIYPKMLHVFSSLPIIPEAKQSLAEIVKIIVDAD</sequence>
<protein>
    <submittedName>
        <fullName evidence="3">Monoterpene epsilon-lactone hydrolase</fullName>
        <ecNumber evidence="3">3.1.1.83</ecNumber>
    </submittedName>
</protein>
<comment type="caution">
    <text evidence="3">The sequence shown here is derived from an EMBL/GenBank/DDBJ whole genome shotgun (WGS) entry which is preliminary data.</text>
</comment>
<keyword evidence="1 3" id="KW-0378">Hydrolase</keyword>
<keyword evidence="4" id="KW-1185">Reference proteome</keyword>
<evidence type="ECO:0000259" key="2">
    <source>
        <dbReference type="Pfam" id="PF07859"/>
    </source>
</evidence>
<dbReference type="Gene3D" id="3.40.50.1820">
    <property type="entry name" value="alpha/beta hydrolase"/>
    <property type="match status" value="1"/>
</dbReference>
<name>A0ABM8Z626_9LACO</name>
<dbReference type="RefSeq" id="WP_230096728.1">
    <property type="nucleotide sequence ID" value="NZ_CAKKNS010000003.1"/>
</dbReference>
<organism evidence="3 4">
    <name type="scientific">Periweissella fabaria</name>
    <dbReference type="NCBI Taxonomy" id="546157"/>
    <lineage>
        <taxon>Bacteria</taxon>
        <taxon>Bacillati</taxon>
        <taxon>Bacillota</taxon>
        <taxon>Bacilli</taxon>
        <taxon>Lactobacillales</taxon>
        <taxon>Lactobacillaceae</taxon>
        <taxon>Periweissella</taxon>
    </lineage>
</organism>
<dbReference type="GO" id="GO:0016787">
    <property type="term" value="F:hydrolase activity"/>
    <property type="evidence" value="ECO:0007669"/>
    <property type="project" value="UniProtKB-KW"/>
</dbReference>
<feature type="domain" description="Alpha/beta hydrolase fold-3" evidence="2">
    <location>
        <begin position="101"/>
        <end position="303"/>
    </location>
</feature>
<evidence type="ECO:0000256" key="1">
    <source>
        <dbReference type="ARBA" id="ARBA00022801"/>
    </source>
</evidence>
<dbReference type="PANTHER" id="PTHR48081">
    <property type="entry name" value="AB HYDROLASE SUPERFAMILY PROTEIN C4A8.06C"/>
    <property type="match status" value="1"/>
</dbReference>
<dbReference type="InterPro" id="IPR013094">
    <property type="entry name" value="AB_hydrolase_3"/>
</dbReference>
<evidence type="ECO:0000313" key="4">
    <source>
        <dbReference type="Proteomes" id="UP000789707"/>
    </source>
</evidence>
<dbReference type="InterPro" id="IPR029058">
    <property type="entry name" value="AB_hydrolase_fold"/>
</dbReference>
<dbReference type="EC" id="3.1.1.83" evidence="3"/>
<dbReference type="Proteomes" id="UP000789707">
    <property type="component" value="Unassembled WGS sequence"/>
</dbReference>
<dbReference type="EMBL" id="CAKKNS010000003">
    <property type="protein sequence ID" value="CAH0416691.1"/>
    <property type="molecule type" value="Genomic_DNA"/>
</dbReference>
<dbReference type="Pfam" id="PF07859">
    <property type="entry name" value="Abhydrolase_3"/>
    <property type="match status" value="1"/>
</dbReference>
<dbReference type="PANTHER" id="PTHR48081:SF8">
    <property type="entry name" value="ALPHA_BETA HYDROLASE FOLD-3 DOMAIN-CONTAINING PROTEIN-RELATED"/>
    <property type="match status" value="1"/>
</dbReference>
<reference evidence="3 4" key="1">
    <citation type="submission" date="2021-11" db="EMBL/GenBank/DDBJ databases">
        <authorList>
            <person name="Depoorter E."/>
        </authorList>
    </citation>
    <scope>NUCLEOTIDE SEQUENCE [LARGE SCALE GENOMIC DNA]</scope>
    <source>
        <strain evidence="3 4">LMG 24289</strain>
    </source>
</reference>
<proteinExistence type="predicted"/>
<dbReference type="SUPFAM" id="SSF53474">
    <property type="entry name" value="alpha/beta-Hydrolases"/>
    <property type="match status" value="1"/>
</dbReference>